<evidence type="ECO:0000256" key="9">
    <source>
        <dbReference type="ARBA" id="ARBA00023157"/>
    </source>
</evidence>
<reference evidence="19 20" key="1">
    <citation type="submission" date="2022-05" db="EMBL/GenBank/DDBJ databases">
        <authorList>
            <consortium name="Genoscope - CEA"/>
            <person name="William W."/>
        </authorList>
    </citation>
    <scope>NUCLEOTIDE SEQUENCE [LARGE SCALE GENOMIC DNA]</scope>
</reference>
<evidence type="ECO:0000256" key="15">
    <source>
        <dbReference type="SAM" id="Phobius"/>
    </source>
</evidence>
<dbReference type="Proteomes" id="UP001159427">
    <property type="component" value="Unassembled WGS sequence"/>
</dbReference>
<evidence type="ECO:0000256" key="6">
    <source>
        <dbReference type="ARBA" id="ARBA00022777"/>
    </source>
</evidence>
<accession>A0ABN8M3T8</accession>
<evidence type="ECO:0000256" key="10">
    <source>
        <dbReference type="ARBA" id="ARBA00023170"/>
    </source>
</evidence>
<keyword evidence="11" id="KW-0325">Glycoprotein</keyword>
<protein>
    <recommendedName>
        <fullName evidence="2">receptor protein-tyrosine kinase</fullName>
        <ecNumber evidence="2">2.7.10.1</ecNumber>
    </recommendedName>
</protein>
<dbReference type="EC" id="2.7.10.1" evidence="2"/>
<dbReference type="InterPro" id="IPR036116">
    <property type="entry name" value="FN3_sf"/>
</dbReference>
<evidence type="ECO:0000313" key="19">
    <source>
        <dbReference type="EMBL" id="CAH3022244.1"/>
    </source>
</evidence>
<dbReference type="SMART" id="SM00060">
    <property type="entry name" value="FN3"/>
    <property type="match status" value="1"/>
</dbReference>
<keyword evidence="14" id="KW-0067">ATP-binding</keyword>
<dbReference type="CDD" id="cd00192">
    <property type="entry name" value="PTKc"/>
    <property type="match status" value="1"/>
</dbReference>
<comment type="caution">
    <text evidence="13">Lacks conserved residue(s) required for the propagation of feature annotation.</text>
</comment>
<comment type="caution">
    <text evidence="19">The sequence shown here is derived from an EMBL/GenBank/DDBJ whole genome shotgun (WGS) entry which is preliminary data.</text>
</comment>
<dbReference type="Gene3D" id="3.30.200.20">
    <property type="entry name" value="Phosphorylase Kinase, domain 1"/>
    <property type="match status" value="1"/>
</dbReference>
<keyword evidence="3" id="KW-0808">Transferase</keyword>
<feature type="domain" description="Fibronectin type-III" evidence="18">
    <location>
        <begin position="82"/>
        <end position="175"/>
    </location>
</feature>
<dbReference type="PROSITE" id="PS00107">
    <property type="entry name" value="PROTEIN_KINASE_ATP"/>
    <property type="match status" value="1"/>
</dbReference>
<keyword evidence="8 15" id="KW-0472">Membrane</keyword>
<keyword evidence="7 15" id="KW-1133">Transmembrane helix</keyword>
<dbReference type="PROSITE" id="PS00109">
    <property type="entry name" value="PROTEIN_KINASE_TYR"/>
    <property type="match status" value="1"/>
</dbReference>
<dbReference type="Pfam" id="PF07714">
    <property type="entry name" value="PK_Tyr_Ser-Thr"/>
    <property type="match status" value="1"/>
</dbReference>
<keyword evidence="5" id="KW-0677">Repeat</keyword>
<organism evidence="19 20">
    <name type="scientific">Porites evermanni</name>
    <dbReference type="NCBI Taxonomy" id="104178"/>
    <lineage>
        <taxon>Eukaryota</taxon>
        <taxon>Metazoa</taxon>
        <taxon>Cnidaria</taxon>
        <taxon>Anthozoa</taxon>
        <taxon>Hexacorallia</taxon>
        <taxon>Scleractinia</taxon>
        <taxon>Fungiina</taxon>
        <taxon>Poritidae</taxon>
        <taxon>Porites</taxon>
    </lineage>
</organism>
<keyword evidence="6" id="KW-0418">Kinase</keyword>
<dbReference type="SUPFAM" id="SSF49265">
    <property type="entry name" value="Fibronectin type III"/>
    <property type="match status" value="1"/>
</dbReference>
<dbReference type="InterPro" id="IPR050122">
    <property type="entry name" value="RTK"/>
</dbReference>
<evidence type="ECO:0000256" key="12">
    <source>
        <dbReference type="ARBA" id="ARBA00051243"/>
    </source>
</evidence>
<dbReference type="PROSITE" id="PS50853">
    <property type="entry name" value="FN3"/>
    <property type="match status" value="1"/>
</dbReference>
<dbReference type="PANTHER" id="PTHR24416:SF617">
    <property type="entry name" value="RET ONCOGENE, ISOFORM A"/>
    <property type="match status" value="1"/>
</dbReference>
<dbReference type="Gene3D" id="1.10.2000.10">
    <property type="entry name" value="Frizzled cysteine-rich domain"/>
    <property type="match status" value="1"/>
</dbReference>
<evidence type="ECO:0000256" key="11">
    <source>
        <dbReference type="ARBA" id="ARBA00023180"/>
    </source>
</evidence>
<evidence type="ECO:0000256" key="3">
    <source>
        <dbReference type="ARBA" id="ARBA00022679"/>
    </source>
</evidence>
<comment type="catalytic activity">
    <reaction evidence="12">
        <text>L-tyrosyl-[protein] + ATP = O-phospho-L-tyrosyl-[protein] + ADP + H(+)</text>
        <dbReference type="Rhea" id="RHEA:10596"/>
        <dbReference type="Rhea" id="RHEA-COMP:10136"/>
        <dbReference type="Rhea" id="RHEA-COMP:20101"/>
        <dbReference type="ChEBI" id="CHEBI:15378"/>
        <dbReference type="ChEBI" id="CHEBI:30616"/>
        <dbReference type="ChEBI" id="CHEBI:46858"/>
        <dbReference type="ChEBI" id="CHEBI:61978"/>
        <dbReference type="ChEBI" id="CHEBI:456216"/>
        <dbReference type="EC" id="2.7.10.1"/>
    </reaction>
</comment>
<dbReference type="InterPro" id="IPR001245">
    <property type="entry name" value="Ser-Thr/Tyr_kinase_cat_dom"/>
</dbReference>
<dbReference type="InterPro" id="IPR000719">
    <property type="entry name" value="Prot_kinase_dom"/>
</dbReference>
<feature type="binding site" evidence="14">
    <location>
        <position position="265"/>
    </location>
    <ligand>
        <name>ATP</name>
        <dbReference type="ChEBI" id="CHEBI:30616"/>
    </ligand>
</feature>
<evidence type="ECO:0000256" key="4">
    <source>
        <dbReference type="ARBA" id="ARBA00022692"/>
    </source>
</evidence>
<feature type="domain" description="Protein kinase" evidence="16">
    <location>
        <begin position="233"/>
        <end position="504"/>
    </location>
</feature>
<sequence length="726" mass="82121">MERNITSKINIQFNESSSFKIYEVRVLSFSRGSVNAQMLALAIVNEHTSKAEALTHFIEGFDTAFKDSLRVSALIVTEKPPPPGNLKVINVQTCYIVIKWEKPKYGGDFQIQNYSVEHRKVGSKNFTKVAALPYSQTGMIMEDLEPATEYIIRLSSINKYGTSDGVLLTQNTREDAFIKNLILTIVLPLSLAFLFIVTVCLIFRPCCQTKTREYGKIVLGKRGNWIELPRSAVEFKEKLGEGAFGEVFKGEVTISGKFRNCAIKKLKENATEKEKRDLRNELEIMATVGEHPNVINLIAACTETEPTLVVVRLAENGCLLNYLHRSTENSYVNVNQPKLSFTTSERTRIARDIANGMLHLSNKKCVHRDLAARNVLFDENFVAMISDFGLSRDVYESGEYETLSGGMLPVRWMALESLEDYTYNTKTDVWSFGIVLWEIESRGLMPYSGLGGMEVVDFLKSGQRLKQPDGCRDKIFEIMTSCWHPEPSTRPSFSEIVSSLEEELTATFSRDKNSSCVQAEPEFNRSSKNSLCIFFKNEGKSCQNVSGNQYIFDKFGDKLRYSKNRAQSVERYLRFYPFSEECKSVMGDLYCAYLFPPCDTTLGTPYPRQICRKSCEFALHITCTKKDMDTFKQFAEVDPNFDINQMINCSTYAMDAGGQAPECYQYHSLPGTNSRLPTQFLLSKGHFFFNLKSFGSIEDQETGGLFFSISHGKDLDDSKVLSLCGI</sequence>
<keyword evidence="9" id="KW-1015">Disulfide bond</keyword>
<dbReference type="InterPro" id="IPR036790">
    <property type="entry name" value="Frizzled_dom_sf"/>
</dbReference>
<comment type="subcellular location">
    <subcellularLocation>
        <location evidence="1">Membrane</location>
        <topology evidence="1">Single-pass membrane protein</topology>
    </subcellularLocation>
</comment>
<dbReference type="PRINTS" id="PR00109">
    <property type="entry name" value="TYRKINASE"/>
</dbReference>
<dbReference type="Pfam" id="PF01392">
    <property type="entry name" value="Fz"/>
    <property type="match status" value="1"/>
</dbReference>
<dbReference type="InterPro" id="IPR020067">
    <property type="entry name" value="Frizzled_dom"/>
</dbReference>
<evidence type="ECO:0000256" key="1">
    <source>
        <dbReference type="ARBA" id="ARBA00004167"/>
    </source>
</evidence>
<dbReference type="InterPro" id="IPR003961">
    <property type="entry name" value="FN3_dom"/>
</dbReference>
<proteinExistence type="predicted"/>
<evidence type="ECO:0000256" key="2">
    <source>
        <dbReference type="ARBA" id="ARBA00011902"/>
    </source>
</evidence>
<dbReference type="InterPro" id="IPR011009">
    <property type="entry name" value="Kinase-like_dom_sf"/>
</dbReference>
<dbReference type="Gene3D" id="1.10.510.10">
    <property type="entry name" value="Transferase(Phosphotransferase) domain 1"/>
    <property type="match status" value="1"/>
</dbReference>
<evidence type="ECO:0000256" key="7">
    <source>
        <dbReference type="ARBA" id="ARBA00022989"/>
    </source>
</evidence>
<evidence type="ECO:0000256" key="8">
    <source>
        <dbReference type="ARBA" id="ARBA00023136"/>
    </source>
</evidence>
<evidence type="ECO:0000256" key="13">
    <source>
        <dbReference type="PROSITE-ProRule" id="PRU00090"/>
    </source>
</evidence>
<dbReference type="InterPro" id="IPR013783">
    <property type="entry name" value="Ig-like_fold"/>
</dbReference>
<dbReference type="InterPro" id="IPR020635">
    <property type="entry name" value="Tyr_kinase_cat_dom"/>
</dbReference>
<dbReference type="PROSITE" id="PS50038">
    <property type="entry name" value="FZ"/>
    <property type="match status" value="1"/>
</dbReference>
<dbReference type="SUPFAM" id="SSF56112">
    <property type="entry name" value="Protein kinase-like (PK-like)"/>
    <property type="match status" value="1"/>
</dbReference>
<dbReference type="EMBL" id="CALNXI010000211">
    <property type="protein sequence ID" value="CAH3022244.1"/>
    <property type="molecule type" value="Genomic_DNA"/>
</dbReference>
<evidence type="ECO:0000259" key="16">
    <source>
        <dbReference type="PROSITE" id="PS50011"/>
    </source>
</evidence>
<evidence type="ECO:0000313" key="20">
    <source>
        <dbReference type="Proteomes" id="UP001159427"/>
    </source>
</evidence>
<dbReference type="Pfam" id="PF00041">
    <property type="entry name" value="fn3"/>
    <property type="match status" value="1"/>
</dbReference>
<keyword evidence="20" id="KW-1185">Reference proteome</keyword>
<dbReference type="PANTHER" id="PTHR24416">
    <property type="entry name" value="TYROSINE-PROTEIN KINASE RECEPTOR"/>
    <property type="match status" value="1"/>
</dbReference>
<feature type="domain" description="FZ" evidence="17">
    <location>
        <begin position="527"/>
        <end position="666"/>
    </location>
</feature>
<gene>
    <name evidence="19" type="ORF">PEVE_00014691</name>
</gene>
<dbReference type="PROSITE" id="PS50011">
    <property type="entry name" value="PROTEIN_KINASE_DOM"/>
    <property type="match status" value="1"/>
</dbReference>
<keyword evidence="10" id="KW-0675">Receptor</keyword>
<keyword evidence="14" id="KW-0547">Nucleotide-binding</keyword>
<dbReference type="SMART" id="SM00219">
    <property type="entry name" value="TyrKc"/>
    <property type="match status" value="1"/>
</dbReference>
<evidence type="ECO:0000259" key="17">
    <source>
        <dbReference type="PROSITE" id="PS50038"/>
    </source>
</evidence>
<feature type="transmembrane region" description="Helical" evidence="15">
    <location>
        <begin position="181"/>
        <end position="204"/>
    </location>
</feature>
<dbReference type="Gene3D" id="2.60.40.10">
    <property type="entry name" value="Immunoglobulins"/>
    <property type="match status" value="1"/>
</dbReference>
<evidence type="ECO:0000256" key="14">
    <source>
        <dbReference type="PROSITE-ProRule" id="PRU10141"/>
    </source>
</evidence>
<evidence type="ECO:0000256" key="5">
    <source>
        <dbReference type="ARBA" id="ARBA00022737"/>
    </source>
</evidence>
<keyword evidence="4 15" id="KW-0812">Transmembrane</keyword>
<evidence type="ECO:0000259" key="18">
    <source>
        <dbReference type="PROSITE" id="PS50853"/>
    </source>
</evidence>
<dbReference type="InterPro" id="IPR017441">
    <property type="entry name" value="Protein_kinase_ATP_BS"/>
</dbReference>
<name>A0ABN8M3T8_9CNID</name>
<dbReference type="InterPro" id="IPR008266">
    <property type="entry name" value="Tyr_kinase_AS"/>
</dbReference>
<dbReference type="CDD" id="cd00063">
    <property type="entry name" value="FN3"/>
    <property type="match status" value="1"/>
</dbReference>